<feature type="region of interest" description="Disordered" evidence="1">
    <location>
        <begin position="236"/>
        <end position="257"/>
    </location>
</feature>
<dbReference type="Proteomes" id="UP000001055">
    <property type="component" value="Unassembled WGS sequence"/>
</dbReference>
<evidence type="ECO:0000313" key="3">
    <source>
        <dbReference type="Proteomes" id="UP000001055"/>
    </source>
</evidence>
<name>Q0V2Q4_PHANO</name>
<feature type="compositionally biased region" description="Basic and acidic residues" evidence="1">
    <location>
        <begin position="115"/>
        <end position="135"/>
    </location>
</feature>
<dbReference type="AlphaFoldDB" id="Q0V2Q4"/>
<protein>
    <submittedName>
        <fullName evidence="2">Uncharacterized protein</fullName>
    </submittedName>
</protein>
<feature type="compositionally biased region" description="Basic and acidic residues" evidence="1">
    <location>
        <begin position="167"/>
        <end position="176"/>
    </location>
</feature>
<feature type="compositionally biased region" description="Polar residues" evidence="1">
    <location>
        <begin position="243"/>
        <end position="254"/>
    </location>
</feature>
<dbReference type="HOGENOM" id="CLU_655702_0_0_1"/>
<feature type="region of interest" description="Disordered" evidence="1">
    <location>
        <begin position="113"/>
        <end position="193"/>
    </location>
</feature>
<dbReference type="eggNOG" id="ENOG502SY3Z">
    <property type="taxonomic scope" value="Eukaryota"/>
</dbReference>
<dbReference type="EMBL" id="CH445326">
    <property type="protein sequence ID" value="EAT91359.1"/>
    <property type="molecule type" value="Genomic_DNA"/>
</dbReference>
<dbReference type="VEuPathDB" id="FungiDB:JI435_017100"/>
<gene>
    <name evidence="2" type="ORF">SNOG_01710</name>
</gene>
<dbReference type="GeneID" id="5969188"/>
<accession>Q0V2Q4</accession>
<sequence length="419" mass="46234">MSLKTFTLTAVPLKNAQPLIGSTIIGAIGSITSLQSTEDHGKHEFESHVRTLHPELTSVLPAVRRTSLKRPSMSEKVTCLLCTASITIGSLQKHLGSHQQTLTLFALPININEGSDSHEDYERSRGSPEIFRDMNDDTSGSNTPPELVEDSTSRDVSSTYETTLPRASRDLKKDLGQDNLGNAELSNVPMPGDYMESADDGSFGTHSRDNDITFSSLFRKPPTDNVATEKFATIGDKDLRGDTTPSTAEVGSSDNSKEVQIMSKSHLATINSQPLTQSADKQVLFARLGLNEQVHKLLVQDAQMARDRLSADASNLTDQSRLSPYITAPYRWDEISETAKHRILSEVVGNASPDVKHYYTLGSYRNVVNEENWPRQRAKVTGLAKIIGDTNKPSTSGRKYWNPARDETPIQMSWKAMEE</sequence>
<reference evidence="3" key="1">
    <citation type="journal article" date="2007" name="Plant Cell">
        <title>Dothideomycete-plant interactions illuminated by genome sequencing and EST analysis of the wheat pathogen Stagonospora nodorum.</title>
        <authorList>
            <person name="Hane J.K."/>
            <person name="Lowe R.G."/>
            <person name="Solomon P.S."/>
            <person name="Tan K.C."/>
            <person name="Schoch C.L."/>
            <person name="Spatafora J.W."/>
            <person name="Crous P.W."/>
            <person name="Kodira C."/>
            <person name="Birren B.W."/>
            <person name="Galagan J.E."/>
            <person name="Torriani S.F."/>
            <person name="McDonald B.A."/>
            <person name="Oliver R.P."/>
        </authorList>
    </citation>
    <scope>NUCLEOTIDE SEQUENCE [LARGE SCALE GENOMIC DNA]</scope>
    <source>
        <strain evidence="3">SN15 / ATCC MYA-4574 / FGSC 10173</strain>
    </source>
</reference>
<proteinExistence type="predicted"/>
<organism evidence="2 3">
    <name type="scientific">Phaeosphaeria nodorum (strain SN15 / ATCC MYA-4574 / FGSC 10173)</name>
    <name type="common">Glume blotch fungus</name>
    <name type="synonym">Parastagonospora nodorum</name>
    <dbReference type="NCBI Taxonomy" id="321614"/>
    <lineage>
        <taxon>Eukaryota</taxon>
        <taxon>Fungi</taxon>
        <taxon>Dikarya</taxon>
        <taxon>Ascomycota</taxon>
        <taxon>Pezizomycotina</taxon>
        <taxon>Dothideomycetes</taxon>
        <taxon>Pleosporomycetidae</taxon>
        <taxon>Pleosporales</taxon>
        <taxon>Pleosporineae</taxon>
        <taxon>Phaeosphaeriaceae</taxon>
        <taxon>Parastagonospora</taxon>
    </lineage>
</organism>
<dbReference type="RefSeq" id="XP_001792343.1">
    <property type="nucleotide sequence ID" value="XM_001792291.1"/>
</dbReference>
<evidence type="ECO:0000313" key="2">
    <source>
        <dbReference type="EMBL" id="EAT91359.1"/>
    </source>
</evidence>
<dbReference type="KEGG" id="pno:SNOG_01710"/>
<evidence type="ECO:0000256" key="1">
    <source>
        <dbReference type="SAM" id="MobiDB-lite"/>
    </source>
</evidence>
<dbReference type="InParanoid" id="Q0V2Q4"/>